<dbReference type="OrthoDB" id="1103324at2759"/>
<dbReference type="AlphaFoldDB" id="A0A9P9ILA1"/>
<dbReference type="Gene3D" id="1.10.630.10">
    <property type="entry name" value="Cytochrome P450"/>
    <property type="match status" value="1"/>
</dbReference>
<evidence type="ECO:0000313" key="7">
    <source>
        <dbReference type="Proteomes" id="UP000738349"/>
    </source>
</evidence>
<protein>
    <submittedName>
        <fullName evidence="6">Cytochrome P450</fullName>
    </submittedName>
</protein>
<feature type="signal peptide" evidence="5">
    <location>
        <begin position="1"/>
        <end position="17"/>
    </location>
</feature>
<keyword evidence="4" id="KW-0408">Iron</keyword>
<dbReference type="PANTHER" id="PTHR46300:SF11">
    <property type="entry name" value="OXIDOREDUCTASE, PUTATIVE-RELATED"/>
    <property type="match status" value="1"/>
</dbReference>
<comment type="caution">
    <text evidence="6">The sequence shown here is derived from an EMBL/GenBank/DDBJ whole genome shotgun (WGS) entry which is preliminary data.</text>
</comment>
<dbReference type="InterPro" id="IPR036396">
    <property type="entry name" value="Cyt_P450_sf"/>
</dbReference>
<keyword evidence="3" id="KW-0560">Oxidoreductase</keyword>
<name>A0A9P9ILA1_9HYPO</name>
<dbReference type="InterPro" id="IPR002401">
    <property type="entry name" value="Cyt_P450_E_grp-I"/>
</dbReference>
<dbReference type="GO" id="GO:0016705">
    <property type="term" value="F:oxidoreductase activity, acting on paired donors, with incorporation or reduction of molecular oxygen"/>
    <property type="evidence" value="ECO:0007669"/>
    <property type="project" value="InterPro"/>
</dbReference>
<organism evidence="6 7">
    <name type="scientific">Dactylonectria macrodidyma</name>
    <dbReference type="NCBI Taxonomy" id="307937"/>
    <lineage>
        <taxon>Eukaryota</taxon>
        <taxon>Fungi</taxon>
        <taxon>Dikarya</taxon>
        <taxon>Ascomycota</taxon>
        <taxon>Pezizomycotina</taxon>
        <taxon>Sordariomycetes</taxon>
        <taxon>Hypocreomycetidae</taxon>
        <taxon>Hypocreales</taxon>
        <taxon>Nectriaceae</taxon>
        <taxon>Dactylonectria</taxon>
    </lineage>
</organism>
<reference evidence="6" key="1">
    <citation type="journal article" date="2021" name="Nat. Commun.">
        <title>Genetic determinants of endophytism in the Arabidopsis root mycobiome.</title>
        <authorList>
            <person name="Mesny F."/>
            <person name="Miyauchi S."/>
            <person name="Thiergart T."/>
            <person name="Pickel B."/>
            <person name="Atanasova L."/>
            <person name="Karlsson M."/>
            <person name="Huettel B."/>
            <person name="Barry K.W."/>
            <person name="Haridas S."/>
            <person name="Chen C."/>
            <person name="Bauer D."/>
            <person name="Andreopoulos W."/>
            <person name="Pangilinan J."/>
            <person name="LaButti K."/>
            <person name="Riley R."/>
            <person name="Lipzen A."/>
            <person name="Clum A."/>
            <person name="Drula E."/>
            <person name="Henrissat B."/>
            <person name="Kohler A."/>
            <person name="Grigoriev I.V."/>
            <person name="Martin F.M."/>
            <person name="Hacquard S."/>
        </authorList>
    </citation>
    <scope>NUCLEOTIDE SEQUENCE</scope>
    <source>
        <strain evidence="6">MPI-CAGE-AT-0147</strain>
    </source>
</reference>
<keyword evidence="5" id="KW-0732">Signal</keyword>
<dbReference type="GO" id="GO:0020037">
    <property type="term" value="F:heme binding"/>
    <property type="evidence" value="ECO:0007669"/>
    <property type="project" value="InterPro"/>
</dbReference>
<gene>
    <name evidence="6" type="ORF">EDB81DRAFT_846905</name>
</gene>
<dbReference type="Proteomes" id="UP000738349">
    <property type="component" value="Unassembled WGS sequence"/>
</dbReference>
<evidence type="ECO:0000256" key="3">
    <source>
        <dbReference type="ARBA" id="ARBA00023002"/>
    </source>
</evidence>
<evidence type="ECO:0000256" key="5">
    <source>
        <dbReference type="SAM" id="SignalP"/>
    </source>
</evidence>
<evidence type="ECO:0000256" key="1">
    <source>
        <dbReference type="ARBA" id="ARBA00010617"/>
    </source>
</evidence>
<accession>A0A9P9ILA1</accession>
<dbReference type="Pfam" id="PF00067">
    <property type="entry name" value="p450"/>
    <property type="match status" value="1"/>
</dbReference>
<feature type="chain" id="PRO_5040366171" evidence="5">
    <location>
        <begin position="18"/>
        <end position="405"/>
    </location>
</feature>
<evidence type="ECO:0000313" key="6">
    <source>
        <dbReference type="EMBL" id="KAH7124576.1"/>
    </source>
</evidence>
<keyword evidence="2" id="KW-0479">Metal-binding</keyword>
<dbReference type="GO" id="GO:0005506">
    <property type="term" value="F:iron ion binding"/>
    <property type="evidence" value="ECO:0007669"/>
    <property type="project" value="InterPro"/>
</dbReference>
<evidence type="ECO:0000256" key="4">
    <source>
        <dbReference type="ARBA" id="ARBA00023004"/>
    </source>
</evidence>
<dbReference type="EMBL" id="JAGMUV010000021">
    <property type="protein sequence ID" value="KAH7124576.1"/>
    <property type="molecule type" value="Genomic_DNA"/>
</dbReference>
<sequence>MIMIQLASFLFVVALMADLVNVRLGWESWVFVYGPDAVLELFERQSAYTSGRPPQPVTCDVFSGENRLLLLTYGLRWRKMRSIVHILLSIYGLRVPVWDCETAKEIYTVLNEFSITAEPGTYSADLFPPLGRLPQRLQWWRPAATRACNRHTAIFMKYWNTSREKLERVTEVEACWAAGSMIEAGSETTSSALNSSILHLAAHQEVQERANEELSRVVGDERSPTFDDEEALPDILAMGKEILRIRPVTTIGTPHFTASDVFYKDYSIPKNTVVCMSQYVLHFNPEQWDNPREFDPSRCLSYPHKAGVYAAGGDAVQRDHYDFGAGRRIYRAPLGADGNPLAMDPSDVAYEDGVNTVPKPFKARFLPRSKARMKVLRALNGAQAQKDGFFLGSAKVTTDGVVVAA</sequence>
<dbReference type="GO" id="GO:0004497">
    <property type="term" value="F:monooxygenase activity"/>
    <property type="evidence" value="ECO:0007669"/>
    <property type="project" value="InterPro"/>
</dbReference>
<dbReference type="PRINTS" id="PR00463">
    <property type="entry name" value="EP450I"/>
</dbReference>
<proteinExistence type="inferred from homology"/>
<dbReference type="InterPro" id="IPR001128">
    <property type="entry name" value="Cyt_P450"/>
</dbReference>
<dbReference type="SUPFAM" id="SSF48264">
    <property type="entry name" value="Cytochrome P450"/>
    <property type="match status" value="1"/>
</dbReference>
<comment type="similarity">
    <text evidence="1">Belongs to the cytochrome P450 family.</text>
</comment>
<keyword evidence="7" id="KW-1185">Reference proteome</keyword>
<evidence type="ECO:0000256" key="2">
    <source>
        <dbReference type="ARBA" id="ARBA00022723"/>
    </source>
</evidence>
<dbReference type="InterPro" id="IPR050364">
    <property type="entry name" value="Cytochrome_P450_fung"/>
</dbReference>
<dbReference type="PANTHER" id="PTHR46300">
    <property type="entry name" value="P450, PUTATIVE (EUROFUNG)-RELATED-RELATED"/>
    <property type="match status" value="1"/>
</dbReference>